<keyword evidence="2" id="KW-1185">Reference proteome</keyword>
<sequence>MCDKGEVSDVIHSPYTDSACEDHLGLLWAELTGSPDYAPARGAAQFWIGDSIHVTRHSQSRHTLAFKKKHPCYICTKGRFPPRSVPCVRFLISVQKNPQTLCRHDFLFFFPLLLSRKTYRTQGVLMRTDINP</sequence>
<comment type="caution">
    <text evidence="1">The sequence shown here is derived from an EMBL/GenBank/DDBJ whole genome shotgun (WGS) entry which is preliminary data.</text>
</comment>
<name>A0A8J6EP30_ELECQ</name>
<reference evidence="1" key="1">
    <citation type="thesis" date="2020" institute="ProQuest LLC" country="789 East Eisenhower Parkway, Ann Arbor, MI, USA">
        <title>Comparative Genomics and Chromosome Evolution.</title>
        <authorList>
            <person name="Mudd A.B."/>
        </authorList>
    </citation>
    <scope>NUCLEOTIDE SEQUENCE</scope>
    <source>
        <strain evidence="1">HN-11 Male</strain>
        <tissue evidence="1">Kidney and liver</tissue>
    </source>
</reference>
<protein>
    <submittedName>
        <fullName evidence="1">Uncharacterized protein</fullName>
    </submittedName>
</protein>
<accession>A0A8J6EP30</accession>
<dbReference type="Proteomes" id="UP000770717">
    <property type="component" value="Unassembled WGS sequence"/>
</dbReference>
<dbReference type="EMBL" id="WNTK01000025">
    <property type="protein sequence ID" value="KAG9473123.1"/>
    <property type="molecule type" value="Genomic_DNA"/>
</dbReference>
<organism evidence="1 2">
    <name type="scientific">Eleutherodactylus coqui</name>
    <name type="common">Puerto Rican coqui</name>
    <dbReference type="NCBI Taxonomy" id="57060"/>
    <lineage>
        <taxon>Eukaryota</taxon>
        <taxon>Metazoa</taxon>
        <taxon>Chordata</taxon>
        <taxon>Craniata</taxon>
        <taxon>Vertebrata</taxon>
        <taxon>Euteleostomi</taxon>
        <taxon>Amphibia</taxon>
        <taxon>Batrachia</taxon>
        <taxon>Anura</taxon>
        <taxon>Neobatrachia</taxon>
        <taxon>Hyloidea</taxon>
        <taxon>Eleutherodactylidae</taxon>
        <taxon>Eleutherodactylinae</taxon>
        <taxon>Eleutherodactylus</taxon>
        <taxon>Eleutherodactylus</taxon>
    </lineage>
</organism>
<evidence type="ECO:0000313" key="2">
    <source>
        <dbReference type="Proteomes" id="UP000770717"/>
    </source>
</evidence>
<evidence type="ECO:0000313" key="1">
    <source>
        <dbReference type="EMBL" id="KAG9473123.1"/>
    </source>
</evidence>
<gene>
    <name evidence="1" type="ORF">GDO78_014331</name>
</gene>
<dbReference type="AlphaFoldDB" id="A0A8J6EP30"/>
<proteinExistence type="predicted"/>